<dbReference type="FunFam" id="2.30.38.10:FF:000001">
    <property type="entry name" value="Non-ribosomal peptide synthetase PvdI"/>
    <property type="match status" value="1"/>
</dbReference>
<dbReference type="SUPFAM" id="SSF52777">
    <property type="entry name" value="CoA-dependent acyltransferases"/>
    <property type="match status" value="2"/>
</dbReference>
<dbReference type="Gene3D" id="3.30.559.30">
    <property type="entry name" value="Nonribosomal peptide synthetase, condensation domain"/>
    <property type="match status" value="1"/>
</dbReference>
<dbReference type="GO" id="GO:0005829">
    <property type="term" value="C:cytosol"/>
    <property type="evidence" value="ECO:0007669"/>
    <property type="project" value="TreeGrafter"/>
</dbReference>
<keyword evidence="7" id="KW-1185">Reference proteome</keyword>
<comment type="similarity">
    <text evidence="2">Belongs to the ATP-dependent AMP-binding enzyme family.</text>
</comment>
<dbReference type="InterPro" id="IPR023213">
    <property type="entry name" value="CAT-like_dom_sf"/>
</dbReference>
<dbReference type="SMART" id="SM00823">
    <property type="entry name" value="PKS_PP"/>
    <property type="match status" value="1"/>
</dbReference>
<dbReference type="NCBIfam" id="TIGR01733">
    <property type="entry name" value="AA-adenyl-dom"/>
    <property type="match status" value="1"/>
</dbReference>
<accession>A0A223CXT0</accession>
<dbReference type="Pfam" id="PF00501">
    <property type="entry name" value="AMP-binding"/>
    <property type="match status" value="1"/>
</dbReference>
<evidence type="ECO:0000256" key="2">
    <source>
        <dbReference type="ARBA" id="ARBA00006432"/>
    </source>
</evidence>
<evidence type="ECO:0000256" key="4">
    <source>
        <dbReference type="ARBA" id="ARBA00022553"/>
    </source>
</evidence>
<dbReference type="PROSITE" id="PS00455">
    <property type="entry name" value="AMP_BINDING"/>
    <property type="match status" value="1"/>
</dbReference>
<dbReference type="GO" id="GO:0044550">
    <property type="term" value="P:secondary metabolite biosynthetic process"/>
    <property type="evidence" value="ECO:0007669"/>
    <property type="project" value="UniProtKB-ARBA"/>
</dbReference>
<proteinExistence type="inferred from homology"/>
<dbReference type="PANTHER" id="PTHR45527">
    <property type="entry name" value="NONRIBOSOMAL PEPTIDE SYNTHETASE"/>
    <property type="match status" value="1"/>
</dbReference>
<dbReference type="FunFam" id="3.40.50.12780:FF:000012">
    <property type="entry name" value="Non-ribosomal peptide synthetase"/>
    <property type="match status" value="1"/>
</dbReference>
<evidence type="ECO:0000259" key="5">
    <source>
        <dbReference type="PROSITE" id="PS50075"/>
    </source>
</evidence>
<name>A0A223CXT0_9BACL</name>
<dbReference type="InterPro" id="IPR000873">
    <property type="entry name" value="AMP-dep_synth/lig_dom"/>
</dbReference>
<dbReference type="InterPro" id="IPR020806">
    <property type="entry name" value="PKS_PP-bd"/>
</dbReference>
<dbReference type="EMBL" id="CP022657">
    <property type="protein sequence ID" value="ASS74015.1"/>
    <property type="molecule type" value="Genomic_DNA"/>
</dbReference>
<dbReference type="Gene3D" id="2.30.38.10">
    <property type="entry name" value="Luciferase, Domain 3"/>
    <property type="match status" value="1"/>
</dbReference>
<dbReference type="Pfam" id="PF00550">
    <property type="entry name" value="PP-binding"/>
    <property type="match status" value="1"/>
</dbReference>
<dbReference type="FunFam" id="3.30.300.30:FF:000010">
    <property type="entry name" value="Enterobactin synthetase component F"/>
    <property type="match status" value="1"/>
</dbReference>
<keyword evidence="4" id="KW-0597">Phosphoprotein</keyword>
<dbReference type="PROSITE" id="PS50075">
    <property type="entry name" value="CARRIER"/>
    <property type="match status" value="1"/>
</dbReference>
<protein>
    <recommendedName>
        <fullName evidence="5">Carrier domain-containing protein</fullName>
    </recommendedName>
</protein>
<evidence type="ECO:0000256" key="3">
    <source>
        <dbReference type="ARBA" id="ARBA00022450"/>
    </source>
</evidence>
<dbReference type="KEGG" id="tab:CIG75_02810"/>
<dbReference type="Proteomes" id="UP000214688">
    <property type="component" value="Chromosome"/>
</dbReference>
<dbReference type="SUPFAM" id="SSF56801">
    <property type="entry name" value="Acetyl-CoA synthetase-like"/>
    <property type="match status" value="1"/>
</dbReference>
<dbReference type="InterPro" id="IPR036736">
    <property type="entry name" value="ACP-like_sf"/>
</dbReference>
<dbReference type="Gene3D" id="1.10.1200.10">
    <property type="entry name" value="ACP-like"/>
    <property type="match status" value="1"/>
</dbReference>
<evidence type="ECO:0000313" key="6">
    <source>
        <dbReference type="EMBL" id="ASS74015.1"/>
    </source>
</evidence>
<comment type="cofactor">
    <cofactor evidence="1">
        <name>pantetheine 4'-phosphate</name>
        <dbReference type="ChEBI" id="CHEBI:47942"/>
    </cofactor>
</comment>
<dbReference type="Pfam" id="PF00668">
    <property type="entry name" value="Condensation"/>
    <property type="match status" value="1"/>
</dbReference>
<reference evidence="6 7" key="1">
    <citation type="journal article" date="2015" name="Int. J. Syst. Evol. Microbiol.">
        <title>Tumebacillus algifaecis sp. nov., isolated from decomposing algal scum.</title>
        <authorList>
            <person name="Wu Y.F."/>
            <person name="Zhang B."/>
            <person name="Xing P."/>
            <person name="Wu Q.L."/>
            <person name="Liu S.J."/>
        </authorList>
    </citation>
    <scope>NUCLEOTIDE SEQUENCE [LARGE SCALE GENOMIC DNA]</scope>
    <source>
        <strain evidence="6 7">THMBR28</strain>
    </source>
</reference>
<feature type="domain" description="Carrier" evidence="5">
    <location>
        <begin position="980"/>
        <end position="1057"/>
    </location>
</feature>
<dbReference type="InterPro" id="IPR045851">
    <property type="entry name" value="AMP-bd_C_sf"/>
</dbReference>
<dbReference type="Gene3D" id="3.40.50.980">
    <property type="match status" value="2"/>
</dbReference>
<dbReference type="GO" id="GO:0043041">
    <property type="term" value="P:amino acid activation for nonribosomal peptide biosynthetic process"/>
    <property type="evidence" value="ECO:0007669"/>
    <property type="project" value="TreeGrafter"/>
</dbReference>
<evidence type="ECO:0000256" key="1">
    <source>
        <dbReference type="ARBA" id="ARBA00001957"/>
    </source>
</evidence>
<dbReference type="CDD" id="cd12117">
    <property type="entry name" value="A_NRPS_Srf_like"/>
    <property type="match status" value="1"/>
</dbReference>
<dbReference type="PANTHER" id="PTHR45527:SF1">
    <property type="entry name" value="FATTY ACID SYNTHASE"/>
    <property type="match status" value="1"/>
</dbReference>
<dbReference type="GO" id="GO:0031177">
    <property type="term" value="F:phosphopantetheine binding"/>
    <property type="evidence" value="ECO:0007669"/>
    <property type="project" value="InterPro"/>
</dbReference>
<dbReference type="CDD" id="cd19543">
    <property type="entry name" value="DCL_NRPS"/>
    <property type="match status" value="1"/>
</dbReference>
<gene>
    <name evidence="6" type="ORF">CIG75_02810</name>
</gene>
<dbReference type="FunFam" id="3.40.50.980:FF:000001">
    <property type="entry name" value="Non-ribosomal peptide synthetase"/>
    <property type="match status" value="1"/>
</dbReference>
<dbReference type="Gene3D" id="3.30.300.30">
    <property type="match status" value="1"/>
</dbReference>
<dbReference type="InterPro" id="IPR009081">
    <property type="entry name" value="PP-bd_ACP"/>
</dbReference>
<dbReference type="GO" id="GO:0008610">
    <property type="term" value="P:lipid biosynthetic process"/>
    <property type="evidence" value="ECO:0007669"/>
    <property type="project" value="UniProtKB-ARBA"/>
</dbReference>
<dbReference type="InterPro" id="IPR010071">
    <property type="entry name" value="AA_adenyl_dom"/>
</dbReference>
<sequence length="1092" mass="122504">MSWRASWTIWIWISRKERSRNMTRKENIQDIYGLSPMQKGMLLNHAVDPTSSAYTEQFDFRIGGDVDPERMEWALNRLSERHEILRTVFSYRKTDEPRQVVLKSRPPEFTVIDLREEQAPEALVEQFKTEQRERGFDLSAEVLVRGALLRLADQKWSFVFTFHHILLDGWSLAPLFQELFGFYASATDVEQRAVPPYADYIRWLQKQDETLAVNYWQQYLDGYEKAVTLPASAATDSYAHATHRFQLPNELSAELSAFAQARNITVNTIFQTAWGVVLQKYNHTRDVVFGNVVSGRPTGLPGIEAMIGLFINTLPLRIRTEAGDSFATLCAKVHKANFDSFPYEYFPLYEIQSHSQLKNNLLNHVVAFENYPLADQLRELGSDQEGGLLIEQVNVFEQTNYDFHIVVNPGTDFVVNFTYNEHRYSKETMEALQRSLITLLTAASANPDQLVDQLALCSAEDRSLVLERFNDRRQDYPAEQTVDRVFRQVAAANPQKTALEWNDQSFTYAELDAWSDRIAQQLRAKGLGPNNTVGLFVPRCPEMVVGMLGILKTGASFVPLDMANTAERLQYMIGDAGVQVICTRSDLRVQLPQTLDCLHVDELKQSSSAEVTEAAHQAESQAYLMYTSGSSGQPKGCKITHRNILRLVFGPDFIDFGPHQVILQTGSPAFDASTFEVWGALLHGGKLVLVGEEDLLDAERLKAALVRHGVRSMWLTSPLFNRLCEEDPAMFASLESLIVGGDALSVRHIRKAQEQAPGLRVVNGYGPTENTTFSTTHLVTEADLSAERIPIGRPLANSSVYILDQGLQPLPVGAIGEICVGGDGVGLGYQNKPEQTARHFVADPFVPGGRLYRTGDLGRWLPDGTVDYIGRTDFQVKIRGYRVELGEIERALEKLPNIKEVTVQVKELGQDKQLCAYYTAETTVEVSEWRKILSAKLPQYMIPSFFILLDTMPLTLNGKIDQHALPDPASARQEARTPSRALNAVERSITDICASVLGVQSDDIALDDNFFEIGINSLNMITINNRLKAKFEKNIPLTAMFEHTSVARLAEYLESDAGDNSQAEAAQAEEVSKSRGVLVKTSALLRRREDNS</sequence>
<dbReference type="InterPro" id="IPR001242">
    <property type="entry name" value="Condensation_dom"/>
</dbReference>
<dbReference type="Gene3D" id="3.30.559.10">
    <property type="entry name" value="Chloramphenicol acetyltransferase-like domain"/>
    <property type="match status" value="1"/>
</dbReference>
<evidence type="ECO:0000313" key="7">
    <source>
        <dbReference type="Proteomes" id="UP000214688"/>
    </source>
</evidence>
<dbReference type="GO" id="GO:0003824">
    <property type="term" value="F:catalytic activity"/>
    <property type="evidence" value="ECO:0007669"/>
    <property type="project" value="InterPro"/>
</dbReference>
<dbReference type="SUPFAM" id="SSF47336">
    <property type="entry name" value="ACP-like"/>
    <property type="match status" value="1"/>
</dbReference>
<dbReference type="AlphaFoldDB" id="A0A223CXT0"/>
<dbReference type="InterPro" id="IPR020845">
    <property type="entry name" value="AMP-binding_CS"/>
</dbReference>
<organism evidence="6 7">
    <name type="scientific">Tumebacillus algifaecis</name>
    <dbReference type="NCBI Taxonomy" id="1214604"/>
    <lineage>
        <taxon>Bacteria</taxon>
        <taxon>Bacillati</taxon>
        <taxon>Bacillota</taxon>
        <taxon>Bacilli</taxon>
        <taxon>Bacillales</taxon>
        <taxon>Alicyclobacillaceae</taxon>
        <taxon>Tumebacillus</taxon>
    </lineage>
</organism>
<keyword evidence="3" id="KW-0596">Phosphopantetheine</keyword>
<dbReference type="OrthoDB" id="9765680at2"/>